<dbReference type="RefSeq" id="XP_017032587.1">
    <property type="nucleotide sequence ID" value="XM_017177098.3"/>
</dbReference>
<dbReference type="Pfam" id="PF16089">
    <property type="entry name" value="DUF4818"/>
    <property type="match status" value="1"/>
</dbReference>
<dbReference type="InterPro" id="IPR032145">
    <property type="entry name" value="DUF4818"/>
</dbReference>
<sequence length="163" mass="17873">MTSLVPILLASFVHLTLHTTLFIQLDPEVFRNTPILGSQLFYLAVLDLLFHCQVIPGHWNSLPLWAKAVLESIAVILISEMALAVVWISMETYLIELITGLTAASGLSNASSLLSERLILEIITVMLSVAFTVVVAVFTNQPSNVQQIGRKIGSLSSCFVHQQ</sequence>
<keyword evidence="1" id="KW-1133">Transmembrane helix</keyword>
<gene>
    <name evidence="3" type="primary">LOC108081859</name>
</gene>
<keyword evidence="1" id="KW-0812">Transmembrane</keyword>
<keyword evidence="1" id="KW-0472">Membrane</keyword>
<evidence type="ECO:0000313" key="3">
    <source>
        <dbReference type="RefSeq" id="XP_017032587.1"/>
    </source>
</evidence>
<reference evidence="3" key="2">
    <citation type="submission" date="2025-08" db="UniProtKB">
        <authorList>
            <consortium name="RefSeq"/>
        </authorList>
    </citation>
    <scope>IDENTIFICATION</scope>
    <source>
        <strain evidence="3">14028-0561.14</strain>
        <tissue evidence="3">Whole fly</tissue>
    </source>
</reference>
<feature type="transmembrane region" description="Helical" evidence="1">
    <location>
        <begin position="35"/>
        <end position="56"/>
    </location>
</feature>
<dbReference type="GeneID" id="108081859"/>
<dbReference type="Proteomes" id="UP001652661">
    <property type="component" value="Chromosome 2R"/>
</dbReference>
<organism evidence="2 3">
    <name type="scientific">Drosophila kikkawai</name>
    <name type="common">Fruit fly</name>
    <dbReference type="NCBI Taxonomy" id="30033"/>
    <lineage>
        <taxon>Eukaryota</taxon>
        <taxon>Metazoa</taxon>
        <taxon>Ecdysozoa</taxon>
        <taxon>Arthropoda</taxon>
        <taxon>Hexapoda</taxon>
        <taxon>Insecta</taxon>
        <taxon>Pterygota</taxon>
        <taxon>Neoptera</taxon>
        <taxon>Endopterygota</taxon>
        <taxon>Diptera</taxon>
        <taxon>Brachycera</taxon>
        <taxon>Muscomorpha</taxon>
        <taxon>Ephydroidea</taxon>
        <taxon>Drosophilidae</taxon>
        <taxon>Drosophila</taxon>
        <taxon>Sophophora</taxon>
    </lineage>
</organism>
<keyword evidence="2" id="KW-1185">Reference proteome</keyword>
<feature type="transmembrane region" description="Helical" evidence="1">
    <location>
        <begin position="68"/>
        <end position="87"/>
    </location>
</feature>
<dbReference type="OrthoDB" id="7865841at2759"/>
<evidence type="ECO:0000256" key="1">
    <source>
        <dbReference type="SAM" id="Phobius"/>
    </source>
</evidence>
<feature type="transmembrane region" description="Helical" evidence="1">
    <location>
        <begin position="118"/>
        <end position="138"/>
    </location>
</feature>
<proteinExistence type="predicted"/>
<name>A0A6P4IUA9_DROKI</name>
<dbReference type="AlphaFoldDB" id="A0A6P4IUA9"/>
<accession>A0A6P4IUA9</accession>
<protein>
    <submittedName>
        <fullName evidence="3">Uncharacterized protein</fullName>
    </submittedName>
</protein>
<evidence type="ECO:0000313" key="2">
    <source>
        <dbReference type="Proteomes" id="UP001652661"/>
    </source>
</evidence>
<reference evidence="2" key="1">
    <citation type="submission" date="2025-05" db="UniProtKB">
        <authorList>
            <consortium name="RefSeq"/>
        </authorList>
    </citation>
    <scope>NUCLEOTIDE SEQUENCE [LARGE SCALE GENOMIC DNA]</scope>
    <source>
        <strain evidence="2">14028-0561.14</strain>
    </source>
</reference>